<feature type="region of interest" description="Disordered" evidence="1">
    <location>
        <begin position="44"/>
        <end position="97"/>
    </location>
</feature>
<dbReference type="EMBL" id="CM000951">
    <property type="protein sequence ID" value="EDY60460.1"/>
    <property type="molecule type" value="Genomic_DNA"/>
</dbReference>
<name>B5I5V5_STRX2</name>
<dbReference type="AlphaFoldDB" id="B5I5V5"/>
<organism evidence="2 3">
    <name type="scientific">Streptomyces sviceus (strain ATCC 29083 / DSM 924 / JCM 4929 / NBRC 13980 / NCIMB 11184 / NRRL 5439 / UC 5370)</name>
    <dbReference type="NCBI Taxonomy" id="463191"/>
    <lineage>
        <taxon>Bacteria</taxon>
        <taxon>Bacillati</taxon>
        <taxon>Actinomycetota</taxon>
        <taxon>Actinomycetes</taxon>
        <taxon>Kitasatosporales</taxon>
        <taxon>Streptomycetaceae</taxon>
        <taxon>Streptomyces</taxon>
    </lineage>
</organism>
<gene>
    <name evidence="2" type="ORF">SSEG_10096</name>
</gene>
<evidence type="ECO:0000313" key="3">
    <source>
        <dbReference type="Proteomes" id="UP000002785"/>
    </source>
</evidence>
<accession>B5I5V5</accession>
<sequence>MPFPGGPREGVCPGSIGSPKVSRLDRRVSGVRPFLVARGRGCALPRPAVSRPDGSVSGSVPFPGVRQQGGVPRPPPAQPRHCQYYGAPPRMLEFPRD</sequence>
<dbReference type="Proteomes" id="UP000002785">
    <property type="component" value="Chromosome"/>
</dbReference>
<keyword evidence="3" id="KW-1185">Reference proteome</keyword>
<protein>
    <submittedName>
        <fullName evidence="2">Uncharacterized protein</fullName>
    </submittedName>
</protein>
<evidence type="ECO:0000313" key="2">
    <source>
        <dbReference type="EMBL" id="EDY60460.1"/>
    </source>
</evidence>
<reference evidence="2" key="1">
    <citation type="submission" date="2009-10" db="EMBL/GenBank/DDBJ databases">
        <title>The genome sequence of Streptomyces sviceus strain ATCC 29083.</title>
        <authorList>
            <consortium name="The Broad Institute Genome Sequencing Platform"/>
            <consortium name="Broad Institute Microbial Sequencing Center"/>
            <person name="Fischbach M."/>
            <person name="Godfrey P."/>
            <person name="Ward D."/>
            <person name="Young S."/>
            <person name="Zeng Q."/>
            <person name="Koehrsen M."/>
            <person name="Alvarado L."/>
            <person name="Berlin A.M."/>
            <person name="Bochicchio J."/>
            <person name="Borenstein D."/>
            <person name="Chapman S.B."/>
            <person name="Chen Z."/>
            <person name="Engels R."/>
            <person name="Freedman E."/>
            <person name="Gellesch M."/>
            <person name="Goldberg J."/>
            <person name="Griggs A."/>
            <person name="Gujja S."/>
            <person name="Heilman E.R."/>
            <person name="Heiman D.I."/>
            <person name="Hepburn T.A."/>
            <person name="Howarth C."/>
            <person name="Jen D."/>
            <person name="Larson L."/>
            <person name="Lewis B."/>
            <person name="Mehta T."/>
            <person name="Park D."/>
            <person name="Pearson M."/>
            <person name="Richards J."/>
            <person name="Roberts A."/>
            <person name="Saif S."/>
            <person name="Shea T.D."/>
            <person name="Shenoy N."/>
            <person name="Sisk P."/>
            <person name="Stolte C."/>
            <person name="Sykes S.N."/>
            <person name="Thomson T."/>
            <person name="Walk T."/>
            <person name="White J."/>
            <person name="Yandava C."/>
            <person name="Straight P."/>
            <person name="Clardy J."/>
            <person name="Hung D."/>
            <person name="Kolter R."/>
            <person name="Mekalanos J."/>
            <person name="Walker S."/>
            <person name="Walsh C.T."/>
            <person name="Wieland-Brown L.C."/>
            <person name="Haas B."/>
            <person name="Nusbaum C."/>
            <person name="Birren B."/>
        </authorList>
    </citation>
    <scope>NUCLEOTIDE SEQUENCE [LARGE SCALE GENOMIC DNA]</scope>
    <source>
        <strain evidence="2">ATCC 29083</strain>
    </source>
</reference>
<dbReference type="HOGENOM" id="CLU_2345555_0_0_11"/>
<proteinExistence type="predicted"/>
<feature type="region of interest" description="Disordered" evidence="1">
    <location>
        <begin position="1"/>
        <end position="24"/>
    </location>
</feature>
<evidence type="ECO:0000256" key="1">
    <source>
        <dbReference type="SAM" id="MobiDB-lite"/>
    </source>
</evidence>